<dbReference type="SUPFAM" id="SSF49265">
    <property type="entry name" value="Fibronectin type III"/>
    <property type="match status" value="1"/>
</dbReference>
<feature type="compositionally biased region" description="Acidic residues" evidence="14">
    <location>
        <begin position="781"/>
        <end position="790"/>
    </location>
</feature>
<feature type="region of interest" description="Disordered" evidence="14">
    <location>
        <begin position="768"/>
        <end position="792"/>
    </location>
</feature>
<evidence type="ECO:0000256" key="5">
    <source>
        <dbReference type="ARBA" id="ARBA00022676"/>
    </source>
</evidence>
<evidence type="ECO:0000256" key="14">
    <source>
        <dbReference type="SAM" id="MobiDB-lite"/>
    </source>
</evidence>
<dbReference type="RefSeq" id="WP_188856742.1">
    <property type="nucleotide sequence ID" value="NZ_BMOS01000009.1"/>
</dbReference>
<keyword evidence="9" id="KW-0573">Peptidoglycan synthesis</keyword>
<evidence type="ECO:0000256" key="10">
    <source>
        <dbReference type="ARBA" id="ARBA00023268"/>
    </source>
</evidence>
<keyword evidence="3" id="KW-0121">Carboxypeptidase</keyword>
<feature type="compositionally biased region" description="Acidic residues" evidence="14">
    <location>
        <begin position="878"/>
        <end position="920"/>
    </location>
</feature>
<evidence type="ECO:0000256" key="13">
    <source>
        <dbReference type="ARBA" id="ARBA00049902"/>
    </source>
</evidence>
<evidence type="ECO:0000256" key="12">
    <source>
        <dbReference type="ARBA" id="ARBA00034000"/>
    </source>
</evidence>
<evidence type="ECO:0000256" key="4">
    <source>
        <dbReference type="ARBA" id="ARBA00022670"/>
    </source>
</evidence>
<dbReference type="Proteomes" id="UP000624041">
    <property type="component" value="Unassembled WGS sequence"/>
</dbReference>
<reference evidence="16" key="1">
    <citation type="journal article" date="2014" name="Int. J. Syst. Evol. Microbiol.">
        <title>Complete genome sequence of Corynebacterium casei LMG S-19264T (=DSM 44701T), isolated from a smear-ripened cheese.</title>
        <authorList>
            <consortium name="US DOE Joint Genome Institute (JGI-PGF)"/>
            <person name="Walter F."/>
            <person name="Albersmeier A."/>
            <person name="Kalinowski J."/>
            <person name="Ruckert C."/>
        </authorList>
    </citation>
    <scope>NUCLEOTIDE SEQUENCE</scope>
    <source>
        <strain evidence="16">JCM 17251</strain>
    </source>
</reference>
<dbReference type="Gene3D" id="3.40.710.10">
    <property type="entry name" value="DD-peptidase/beta-lactamase superfamily"/>
    <property type="match status" value="1"/>
</dbReference>
<feature type="compositionally biased region" description="Polar residues" evidence="14">
    <location>
        <begin position="768"/>
        <end position="777"/>
    </location>
</feature>
<feature type="domain" description="Fibronectin type-III" evidence="15">
    <location>
        <begin position="691"/>
        <end position="780"/>
    </location>
</feature>
<dbReference type="FunFam" id="1.10.3810.10:FF:000001">
    <property type="entry name" value="Penicillin-binding protein 1A"/>
    <property type="match status" value="1"/>
</dbReference>
<evidence type="ECO:0000259" key="15">
    <source>
        <dbReference type="PROSITE" id="PS50853"/>
    </source>
</evidence>
<comment type="similarity">
    <text evidence="2">In the N-terminal section; belongs to the glycosyltransferase 51 family.</text>
</comment>
<reference evidence="16" key="2">
    <citation type="submission" date="2020-09" db="EMBL/GenBank/DDBJ databases">
        <authorList>
            <person name="Sun Q."/>
            <person name="Ohkuma M."/>
        </authorList>
    </citation>
    <scope>NUCLEOTIDE SEQUENCE</scope>
    <source>
        <strain evidence="16">JCM 17251</strain>
    </source>
</reference>
<dbReference type="PANTHER" id="PTHR32282:SF29">
    <property type="entry name" value="PENICILLIN-BINDING PROTEIN 1A"/>
    <property type="match status" value="1"/>
</dbReference>
<dbReference type="InterPro" id="IPR001264">
    <property type="entry name" value="Glyco_trans_51"/>
</dbReference>
<evidence type="ECO:0000256" key="9">
    <source>
        <dbReference type="ARBA" id="ARBA00022984"/>
    </source>
</evidence>
<keyword evidence="11" id="KW-0961">Cell wall biogenesis/degradation</keyword>
<keyword evidence="5" id="KW-0328">Glycosyltransferase</keyword>
<sequence length="920" mass="100098">MTDKMSRSARRNKKTTKKKTSGKRPIWKTILFTILFIGLAAGIVGGAVGIYWIATAPDLDPDKLNVPLSSTLNDKYGEPFTTLELENREQVKYEDLPQVLIDAVVATEDARFFEHKGIDLRRLGGAIVANITDGFGSQGASTITHQVVENFFLSNEKQIKLKVQEQWLALQLERKYSKEEILEMYLNKIFYGNNSYGVVAAAKSYFGVEDLNDLTLAQAAILAGLPQRPTAYNPFRDPELTAYRMNTVLDLMVRHGKVTEEEADEAREVDIVAMLAEPEESSTKYGAFIDKVADEISEKLEGINIYTDGLKINTTLDTNAQERVELLLTDTEANPLNYGSDNVQGAIVVTDTKTGAIQAIGGRRNSTGSQELNYAIDKRPNLQPGSTIKPIMSYGPAIEYEKISTYHQINDDAPYQGPGMEKPINNITRTYSGWVSARTALSQSLNVPAVKLFEEVGADRAKSFGEQLGLDMPDDLYASDAIGGGSLTVTPLEMASAFSVFGNGGVYTEPYAVESVEFPDGSTVELRPDSEPAIEDYTAYMITDMLKTVFTDGTWASGSMGGLPVAGKTGTTNVDDGSAGDRWFVGYTTNYTVSTWVGENIVDGKRVGLPDSVDWTIAQQMFRETMLHVSEGIDTADFQQPDSVVKLAIERGTNPPELASDHTPAAQKVTELFVRGSEPTTTSEKFDQLDAVSGLNATYNEDDHSIHVEWDYDTDSDVSFAVSASVDGGSIQELATTEDMSLDISEVEAGAKYTIQVVAISNENNSITSEPASTSITVPGGDEEEEEEENIPPVSGLSATYMEDQGIIDVSWNYDGPPAAFEVTVNGGQTQTVQSQGIEISGTFSPGETYSISVTPIGQEGDVRGDSQSTSVSIPQAEEPEEPEEEPVEEAPEPEEDEDDGEEAPPEEDETPDEEEPSDE</sequence>
<name>A0A918D111_9BACI</name>
<dbReference type="SUPFAM" id="SSF56601">
    <property type="entry name" value="beta-lactamase/transpeptidase-like"/>
    <property type="match status" value="1"/>
</dbReference>
<proteinExistence type="inferred from homology"/>
<dbReference type="PANTHER" id="PTHR32282">
    <property type="entry name" value="BINDING PROTEIN TRANSPEPTIDASE, PUTATIVE-RELATED"/>
    <property type="match status" value="1"/>
</dbReference>
<comment type="similarity">
    <text evidence="1">In the C-terminal section; belongs to the transpeptidase family.</text>
</comment>
<dbReference type="SUPFAM" id="SSF53955">
    <property type="entry name" value="Lysozyme-like"/>
    <property type="match status" value="1"/>
</dbReference>
<keyword evidence="17" id="KW-1185">Reference proteome</keyword>
<accession>A0A918D111</accession>
<dbReference type="NCBIfam" id="TIGR02074">
    <property type="entry name" value="PBP_1a_fam"/>
    <property type="match status" value="1"/>
</dbReference>
<dbReference type="GO" id="GO:0009002">
    <property type="term" value="F:serine-type D-Ala-D-Ala carboxypeptidase activity"/>
    <property type="evidence" value="ECO:0007669"/>
    <property type="project" value="UniProtKB-EC"/>
</dbReference>
<keyword evidence="6" id="KW-0808">Transferase</keyword>
<keyword evidence="4" id="KW-0645">Protease</keyword>
<dbReference type="AlphaFoldDB" id="A0A918D111"/>
<protein>
    <submittedName>
        <fullName evidence="16">Penicillin-binding protein 1A/1B</fullName>
    </submittedName>
</protein>
<dbReference type="GO" id="GO:0071555">
    <property type="term" value="P:cell wall organization"/>
    <property type="evidence" value="ECO:0007669"/>
    <property type="project" value="UniProtKB-KW"/>
</dbReference>
<keyword evidence="10" id="KW-0511">Multifunctional enzyme</keyword>
<dbReference type="GO" id="GO:0030288">
    <property type="term" value="C:outer membrane-bounded periplasmic space"/>
    <property type="evidence" value="ECO:0007669"/>
    <property type="project" value="TreeGrafter"/>
</dbReference>
<gene>
    <name evidence="16" type="primary">ponA</name>
    <name evidence="16" type="ORF">GCM10007971_15950</name>
</gene>
<organism evidence="16 17">
    <name type="scientific">Oceanobacillus indicireducens</name>
    <dbReference type="NCBI Taxonomy" id="1004261"/>
    <lineage>
        <taxon>Bacteria</taxon>
        <taxon>Bacillati</taxon>
        <taxon>Bacillota</taxon>
        <taxon>Bacilli</taxon>
        <taxon>Bacillales</taxon>
        <taxon>Bacillaceae</taxon>
        <taxon>Oceanobacillus</taxon>
    </lineage>
</organism>
<dbReference type="InterPro" id="IPR001460">
    <property type="entry name" value="PCN-bd_Tpept"/>
</dbReference>
<feature type="region of interest" description="Disordered" evidence="14">
    <location>
        <begin position="840"/>
        <end position="920"/>
    </location>
</feature>
<feature type="compositionally biased region" description="Polar residues" evidence="14">
    <location>
        <begin position="840"/>
        <end position="856"/>
    </location>
</feature>
<dbReference type="GO" id="GO:0008658">
    <property type="term" value="F:penicillin binding"/>
    <property type="evidence" value="ECO:0007669"/>
    <property type="project" value="InterPro"/>
</dbReference>
<evidence type="ECO:0000256" key="6">
    <source>
        <dbReference type="ARBA" id="ARBA00022679"/>
    </source>
</evidence>
<dbReference type="GO" id="GO:0006508">
    <property type="term" value="P:proteolysis"/>
    <property type="evidence" value="ECO:0007669"/>
    <property type="project" value="UniProtKB-KW"/>
</dbReference>
<feature type="compositionally biased region" description="Basic residues" evidence="14">
    <location>
        <begin position="7"/>
        <end position="21"/>
    </location>
</feature>
<evidence type="ECO:0000256" key="2">
    <source>
        <dbReference type="ARBA" id="ARBA00007739"/>
    </source>
</evidence>
<dbReference type="EMBL" id="BMOS01000009">
    <property type="protein sequence ID" value="GGN56284.1"/>
    <property type="molecule type" value="Genomic_DNA"/>
</dbReference>
<dbReference type="InterPro" id="IPR050396">
    <property type="entry name" value="Glycosyltr_51/Transpeptidase"/>
</dbReference>
<evidence type="ECO:0000256" key="8">
    <source>
        <dbReference type="ARBA" id="ARBA00022960"/>
    </source>
</evidence>
<keyword evidence="8" id="KW-0133">Cell shape</keyword>
<evidence type="ECO:0000256" key="3">
    <source>
        <dbReference type="ARBA" id="ARBA00022645"/>
    </source>
</evidence>
<dbReference type="GO" id="GO:0009252">
    <property type="term" value="P:peptidoglycan biosynthetic process"/>
    <property type="evidence" value="ECO:0007669"/>
    <property type="project" value="UniProtKB-KW"/>
</dbReference>
<evidence type="ECO:0000256" key="1">
    <source>
        <dbReference type="ARBA" id="ARBA00007090"/>
    </source>
</evidence>
<dbReference type="Pfam" id="PF00905">
    <property type="entry name" value="Transpeptidase"/>
    <property type="match status" value="1"/>
</dbReference>
<dbReference type="GO" id="GO:0008360">
    <property type="term" value="P:regulation of cell shape"/>
    <property type="evidence" value="ECO:0007669"/>
    <property type="project" value="UniProtKB-KW"/>
</dbReference>
<evidence type="ECO:0000256" key="11">
    <source>
        <dbReference type="ARBA" id="ARBA00023316"/>
    </source>
</evidence>
<dbReference type="InterPro" id="IPR013783">
    <property type="entry name" value="Ig-like_fold"/>
</dbReference>
<dbReference type="Gene3D" id="2.60.40.10">
    <property type="entry name" value="Immunoglobulins"/>
    <property type="match status" value="1"/>
</dbReference>
<evidence type="ECO:0000313" key="17">
    <source>
        <dbReference type="Proteomes" id="UP000624041"/>
    </source>
</evidence>
<dbReference type="InterPro" id="IPR036950">
    <property type="entry name" value="PBP_transglycosylase"/>
</dbReference>
<dbReference type="Gene3D" id="1.10.3810.10">
    <property type="entry name" value="Biosynthetic peptidoglycan transglycosylase-like"/>
    <property type="match status" value="1"/>
</dbReference>
<keyword evidence="7" id="KW-0378">Hydrolase</keyword>
<dbReference type="InterPro" id="IPR023346">
    <property type="entry name" value="Lysozyme-like_dom_sf"/>
</dbReference>
<evidence type="ECO:0000313" key="16">
    <source>
        <dbReference type="EMBL" id="GGN56284.1"/>
    </source>
</evidence>
<comment type="catalytic activity">
    <reaction evidence="12">
        <text>Preferential cleavage: (Ac)2-L-Lys-D-Ala-|-D-Ala. Also transpeptidation of peptidyl-alanyl moieties that are N-acyl substituents of D-alanine.</text>
        <dbReference type="EC" id="3.4.16.4"/>
    </reaction>
</comment>
<dbReference type="PROSITE" id="PS50853">
    <property type="entry name" value="FN3"/>
    <property type="match status" value="1"/>
</dbReference>
<dbReference type="GO" id="GO:0008955">
    <property type="term" value="F:peptidoglycan glycosyltransferase activity"/>
    <property type="evidence" value="ECO:0007669"/>
    <property type="project" value="UniProtKB-EC"/>
</dbReference>
<dbReference type="InterPro" id="IPR012338">
    <property type="entry name" value="Beta-lactam/transpept-like"/>
</dbReference>
<comment type="caution">
    <text evidence="16">The sequence shown here is derived from an EMBL/GenBank/DDBJ whole genome shotgun (WGS) entry which is preliminary data.</text>
</comment>
<dbReference type="Pfam" id="PF00912">
    <property type="entry name" value="Transgly"/>
    <property type="match status" value="1"/>
</dbReference>
<feature type="region of interest" description="Disordered" evidence="14">
    <location>
        <begin position="1"/>
        <end position="21"/>
    </location>
</feature>
<dbReference type="InterPro" id="IPR036116">
    <property type="entry name" value="FN3_sf"/>
</dbReference>
<evidence type="ECO:0000256" key="7">
    <source>
        <dbReference type="ARBA" id="ARBA00022801"/>
    </source>
</evidence>
<comment type="catalytic activity">
    <reaction evidence="13">
        <text>[GlcNAc-(1-&gt;4)-Mur2Ac(oyl-L-Ala-gamma-D-Glu-L-Lys-D-Ala-D-Ala)](n)-di-trans,octa-cis-undecaprenyl diphosphate + beta-D-GlcNAc-(1-&gt;4)-Mur2Ac(oyl-L-Ala-gamma-D-Glu-L-Lys-D-Ala-D-Ala)-di-trans,octa-cis-undecaprenyl diphosphate = [GlcNAc-(1-&gt;4)-Mur2Ac(oyl-L-Ala-gamma-D-Glu-L-Lys-D-Ala-D-Ala)](n+1)-di-trans,octa-cis-undecaprenyl diphosphate + di-trans,octa-cis-undecaprenyl diphosphate + H(+)</text>
        <dbReference type="Rhea" id="RHEA:23708"/>
        <dbReference type="Rhea" id="RHEA-COMP:9602"/>
        <dbReference type="Rhea" id="RHEA-COMP:9603"/>
        <dbReference type="ChEBI" id="CHEBI:15378"/>
        <dbReference type="ChEBI" id="CHEBI:58405"/>
        <dbReference type="ChEBI" id="CHEBI:60033"/>
        <dbReference type="ChEBI" id="CHEBI:78435"/>
        <dbReference type="EC" id="2.4.99.28"/>
    </reaction>
</comment>
<dbReference type="InterPro" id="IPR003961">
    <property type="entry name" value="FN3_dom"/>
</dbReference>